<name>A0A7R9QSS4_9ACAR</name>
<dbReference type="PANTHER" id="PTHR45632:SF3">
    <property type="entry name" value="KELCH-LIKE PROTEIN 32"/>
    <property type="match status" value="1"/>
</dbReference>
<dbReference type="SMART" id="SM00875">
    <property type="entry name" value="BACK"/>
    <property type="match status" value="1"/>
</dbReference>
<dbReference type="InterPro" id="IPR011333">
    <property type="entry name" value="SKP1/BTB/POZ_sf"/>
</dbReference>
<keyword evidence="2" id="KW-0880">Kelch repeat</keyword>
<dbReference type="Gene3D" id="3.30.710.10">
    <property type="entry name" value="Potassium Channel Kv1.1, Chain A"/>
    <property type="match status" value="1"/>
</dbReference>
<dbReference type="PIRSF" id="PIRSF037037">
    <property type="entry name" value="Kelch-like_protein_gigaxonin"/>
    <property type="match status" value="1"/>
</dbReference>
<sequence>MRRVSPNRYPSVGTAVFESSSHHSLLLNGLNELRSNGQLFDVTLIAGGTDGNKFSAHRVVLSACSDYFRAMFTDQVFMETQQKEIVLNGVTNEGLHYILEFAYTSRLALNLSNIQDVLSTASHVQMQDVVQACSDYLEEQIIVDNCRDLATIADTYSLWQLSKRVYHFICSNLLSFSRTNELQRLTAHQLTRILDCDYPVDCSESEILSIVMKWIEMNVSERVQYLAHLLRYINFKEITKQELSQHWNRLQQILSESMACLIYRKMFAQKDYKSPEDSNILINTRGMELAIIKVGGFNNSGVTNEITYYLQSEKKWKYLSRIPHVEQCNFGCAVHKNQLYVIGGCFNQSLEENVHPFGFRYNPIYNNSSNPWSTIAPMHRERCRFTLIAVDNYLYAIGGVSETEFPIIGDDLYTSGEIYSPEADEWTPMASLAMNNRSQHAAIASNHFIFVSGGLDQDIVLKDLIRYNTVTDEWDSSLSPMLCERADHSMVVYNNKIYVIGGWFEDPMNGTRVLVNTIDCYDIISDSWSVVGDIPTPRYHAGIVNKGSTLYIIGGFHSDSTFDRASGLIESFDLV</sequence>
<gene>
    <name evidence="6" type="ORF">ONB1V03_LOCUS13541</name>
</gene>
<dbReference type="PANTHER" id="PTHR45632">
    <property type="entry name" value="LD33804P"/>
    <property type="match status" value="1"/>
</dbReference>
<protein>
    <recommendedName>
        <fullName evidence="1">Kelch-like protein diablo</fullName>
    </recommendedName>
</protein>
<dbReference type="SMART" id="SM00225">
    <property type="entry name" value="BTB"/>
    <property type="match status" value="1"/>
</dbReference>
<evidence type="ECO:0000259" key="5">
    <source>
        <dbReference type="PROSITE" id="PS50097"/>
    </source>
</evidence>
<evidence type="ECO:0000256" key="1">
    <source>
        <dbReference type="ARBA" id="ARBA00013699"/>
    </source>
</evidence>
<dbReference type="Pfam" id="PF24681">
    <property type="entry name" value="Kelch_KLHDC2_KLHL20_DRC7"/>
    <property type="match status" value="1"/>
</dbReference>
<reference evidence="6" key="1">
    <citation type="submission" date="2020-11" db="EMBL/GenBank/DDBJ databases">
        <authorList>
            <person name="Tran Van P."/>
        </authorList>
    </citation>
    <scope>NUCLEOTIDE SEQUENCE</scope>
</reference>
<dbReference type="GO" id="GO:0003779">
    <property type="term" value="F:actin binding"/>
    <property type="evidence" value="ECO:0007669"/>
    <property type="project" value="UniProtKB-KW"/>
</dbReference>
<dbReference type="UniPathway" id="UPA00143"/>
<dbReference type="InterPro" id="IPR011705">
    <property type="entry name" value="BACK"/>
</dbReference>
<dbReference type="Gene3D" id="1.25.40.420">
    <property type="match status" value="1"/>
</dbReference>
<dbReference type="InterPro" id="IPR006652">
    <property type="entry name" value="Kelch_1"/>
</dbReference>
<keyword evidence="7" id="KW-1185">Reference proteome</keyword>
<dbReference type="InterPro" id="IPR015915">
    <property type="entry name" value="Kelch-typ_b-propeller"/>
</dbReference>
<evidence type="ECO:0000313" key="6">
    <source>
        <dbReference type="EMBL" id="CAD7656905.1"/>
    </source>
</evidence>
<evidence type="ECO:0000313" key="7">
    <source>
        <dbReference type="Proteomes" id="UP000728032"/>
    </source>
</evidence>
<dbReference type="EMBL" id="OC926801">
    <property type="protein sequence ID" value="CAD7656905.1"/>
    <property type="molecule type" value="Genomic_DNA"/>
</dbReference>
<dbReference type="PROSITE" id="PS50097">
    <property type="entry name" value="BTB"/>
    <property type="match status" value="1"/>
</dbReference>
<evidence type="ECO:0000256" key="3">
    <source>
        <dbReference type="ARBA" id="ARBA00022737"/>
    </source>
</evidence>
<feature type="non-terminal residue" evidence="6">
    <location>
        <position position="575"/>
    </location>
</feature>
<dbReference type="GO" id="GO:0016567">
    <property type="term" value="P:protein ubiquitination"/>
    <property type="evidence" value="ECO:0007669"/>
    <property type="project" value="UniProtKB-UniPathway"/>
</dbReference>
<dbReference type="Gene3D" id="2.120.10.80">
    <property type="entry name" value="Kelch-type beta propeller"/>
    <property type="match status" value="1"/>
</dbReference>
<dbReference type="Pfam" id="PF01344">
    <property type="entry name" value="Kelch_1"/>
    <property type="match status" value="1"/>
</dbReference>
<comment type="function">
    <text evidence="4">Probable substrate-specific adapter of an E3 ubiquitin-protein ligase complex which mediates the ubiquitination and subsequent proteasomal degradation of target proteins. May have a role in synapse differentiation and growth.</text>
</comment>
<dbReference type="SUPFAM" id="SSF54695">
    <property type="entry name" value="POZ domain"/>
    <property type="match status" value="1"/>
</dbReference>
<accession>A0A7R9QSS4</accession>
<organism evidence="6">
    <name type="scientific">Oppiella nova</name>
    <dbReference type="NCBI Taxonomy" id="334625"/>
    <lineage>
        <taxon>Eukaryota</taxon>
        <taxon>Metazoa</taxon>
        <taxon>Ecdysozoa</taxon>
        <taxon>Arthropoda</taxon>
        <taxon>Chelicerata</taxon>
        <taxon>Arachnida</taxon>
        <taxon>Acari</taxon>
        <taxon>Acariformes</taxon>
        <taxon>Sarcoptiformes</taxon>
        <taxon>Oribatida</taxon>
        <taxon>Brachypylina</taxon>
        <taxon>Oppioidea</taxon>
        <taxon>Oppiidae</taxon>
        <taxon>Oppiella</taxon>
    </lineage>
</organism>
<evidence type="ECO:0000256" key="4">
    <source>
        <dbReference type="ARBA" id="ARBA00043912"/>
    </source>
</evidence>
<dbReference type="OrthoDB" id="45365at2759"/>
<dbReference type="Pfam" id="PF07707">
    <property type="entry name" value="BACK"/>
    <property type="match status" value="1"/>
</dbReference>
<dbReference type="EMBL" id="CAJPVJ010011976">
    <property type="protein sequence ID" value="CAG2174092.1"/>
    <property type="molecule type" value="Genomic_DNA"/>
</dbReference>
<dbReference type="AlphaFoldDB" id="A0A7R9QSS4"/>
<feature type="domain" description="BTB" evidence="5">
    <location>
        <begin position="40"/>
        <end position="111"/>
    </location>
</feature>
<dbReference type="Proteomes" id="UP000728032">
    <property type="component" value="Unassembled WGS sequence"/>
</dbReference>
<proteinExistence type="predicted"/>
<dbReference type="SMART" id="SM00612">
    <property type="entry name" value="Kelch"/>
    <property type="match status" value="5"/>
</dbReference>
<dbReference type="InterPro" id="IPR000210">
    <property type="entry name" value="BTB/POZ_dom"/>
</dbReference>
<dbReference type="InterPro" id="IPR017096">
    <property type="entry name" value="BTB-kelch_protein"/>
</dbReference>
<dbReference type="SUPFAM" id="SSF117281">
    <property type="entry name" value="Kelch motif"/>
    <property type="match status" value="1"/>
</dbReference>
<keyword evidence="3" id="KW-0677">Repeat</keyword>
<evidence type="ECO:0000256" key="2">
    <source>
        <dbReference type="ARBA" id="ARBA00022441"/>
    </source>
</evidence>
<dbReference type="Pfam" id="PF00651">
    <property type="entry name" value="BTB"/>
    <property type="match status" value="1"/>
</dbReference>